<keyword evidence="4" id="KW-0067">ATP-binding</keyword>
<proteinExistence type="predicted"/>
<dbReference type="Proteomes" id="UP000823775">
    <property type="component" value="Unassembled WGS sequence"/>
</dbReference>
<evidence type="ECO:0000256" key="3">
    <source>
        <dbReference type="ARBA" id="ARBA00022741"/>
    </source>
</evidence>
<comment type="subcellular location">
    <subcellularLocation>
        <location evidence="1">Cytoplasm</location>
    </subcellularLocation>
</comment>
<evidence type="ECO:0000313" key="7">
    <source>
        <dbReference type="Proteomes" id="UP000823775"/>
    </source>
</evidence>
<keyword evidence="7" id="KW-1185">Reference proteome</keyword>
<dbReference type="InterPro" id="IPR036388">
    <property type="entry name" value="WH-like_DNA-bd_sf"/>
</dbReference>
<reference evidence="6 7" key="1">
    <citation type="journal article" date="2021" name="BMC Genomics">
        <title>Datura genome reveals duplications of psychoactive alkaloid biosynthetic genes and high mutation rate following tissue culture.</title>
        <authorList>
            <person name="Rajewski A."/>
            <person name="Carter-House D."/>
            <person name="Stajich J."/>
            <person name="Litt A."/>
        </authorList>
    </citation>
    <scope>NUCLEOTIDE SEQUENCE [LARGE SCALE GENOMIC DNA]</scope>
    <source>
        <strain evidence="6">AR-01</strain>
    </source>
</reference>
<evidence type="ECO:0000256" key="1">
    <source>
        <dbReference type="ARBA" id="ARBA00004496"/>
    </source>
</evidence>
<dbReference type="Pfam" id="PF23559">
    <property type="entry name" value="WHD_DRP"/>
    <property type="match status" value="1"/>
</dbReference>
<keyword evidence="3" id="KW-0547">Nucleotide-binding</keyword>
<evidence type="ECO:0000256" key="4">
    <source>
        <dbReference type="ARBA" id="ARBA00022840"/>
    </source>
</evidence>
<keyword evidence="2" id="KW-0963">Cytoplasm</keyword>
<dbReference type="InterPro" id="IPR058922">
    <property type="entry name" value="WHD_DRP"/>
</dbReference>
<evidence type="ECO:0000256" key="2">
    <source>
        <dbReference type="ARBA" id="ARBA00022490"/>
    </source>
</evidence>
<dbReference type="InterPro" id="IPR044974">
    <property type="entry name" value="Disease_R_plants"/>
</dbReference>
<dbReference type="EMBL" id="JACEIK010000526">
    <property type="protein sequence ID" value="MCD7458532.1"/>
    <property type="molecule type" value="Genomic_DNA"/>
</dbReference>
<sequence>MVTVIPAIYLHNHGKEAHKMHPNILQRAHQLLDYRETFAIALPLSYNELPSHLKAHFLYFGIFPISSEISVKKLIRLWIAGGLIELKGQNEFENEAASLLQQLIDDCLVVVSKQSLNGKIKTCRVHESKNLLYVANPEMGKTYRCFLLKVVGGVLNLESLVLSDIPTPLLNLVFLRYVAVALTIMISKCLEISSLWDLRTFIVLRSTLVQSPTISLSHEIWEMPQLRHLHSARLYLSSPMKVSANEG</sequence>
<protein>
    <recommendedName>
        <fullName evidence="5">Disease resistance protein winged helix domain-containing protein</fullName>
    </recommendedName>
</protein>
<accession>A0ABS8SHY5</accession>
<dbReference type="PANTHER" id="PTHR23155:SF1152">
    <property type="entry name" value="AAA+ ATPASE DOMAIN-CONTAINING PROTEIN"/>
    <property type="match status" value="1"/>
</dbReference>
<dbReference type="PANTHER" id="PTHR23155">
    <property type="entry name" value="DISEASE RESISTANCE PROTEIN RP"/>
    <property type="match status" value="1"/>
</dbReference>
<dbReference type="Gene3D" id="1.10.10.10">
    <property type="entry name" value="Winged helix-like DNA-binding domain superfamily/Winged helix DNA-binding domain"/>
    <property type="match status" value="1"/>
</dbReference>
<evidence type="ECO:0000313" key="6">
    <source>
        <dbReference type="EMBL" id="MCD7458532.1"/>
    </source>
</evidence>
<name>A0ABS8SHY5_DATST</name>
<comment type="caution">
    <text evidence="6">The sequence shown here is derived from an EMBL/GenBank/DDBJ whole genome shotgun (WGS) entry which is preliminary data.</text>
</comment>
<evidence type="ECO:0000259" key="5">
    <source>
        <dbReference type="Pfam" id="PF23559"/>
    </source>
</evidence>
<organism evidence="6 7">
    <name type="scientific">Datura stramonium</name>
    <name type="common">Jimsonweed</name>
    <name type="synonym">Common thornapple</name>
    <dbReference type="NCBI Taxonomy" id="4076"/>
    <lineage>
        <taxon>Eukaryota</taxon>
        <taxon>Viridiplantae</taxon>
        <taxon>Streptophyta</taxon>
        <taxon>Embryophyta</taxon>
        <taxon>Tracheophyta</taxon>
        <taxon>Spermatophyta</taxon>
        <taxon>Magnoliopsida</taxon>
        <taxon>eudicotyledons</taxon>
        <taxon>Gunneridae</taxon>
        <taxon>Pentapetalae</taxon>
        <taxon>asterids</taxon>
        <taxon>lamiids</taxon>
        <taxon>Solanales</taxon>
        <taxon>Solanaceae</taxon>
        <taxon>Solanoideae</taxon>
        <taxon>Datureae</taxon>
        <taxon>Datura</taxon>
    </lineage>
</organism>
<gene>
    <name evidence="6" type="ORF">HAX54_038503</name>
</gene>
<feature type="domain" description="Disease resistance protein winged helix" evidence="5">
    <location>
        <begin position="62"/>
        <end position="127"/>
    </location>
</feature>